<dbReference type="InterPro" id="IPR011711">
    <property type="entry name" value="GntR_C"/>
</dbReference>
<protein>
    <submittedName>
        <fullName evidence="5">FCD domain protein</fullName>
    </submittedName>
</protein>
<dbReference type="InterPro" id="IPR000524">
    <property type="entry name" value="Tscrpt_reg_HTH_GntR"/>
</dbReference>
<dbReference type="Proteomes" id="UP000005926">
    <property type="component" value="Unassembled WGS sequence"/>
</dbReference>
<dbReference type="PANTHER" id="PTHR43537">
    <property type="entry name" value="TRANSCRIPTIONAL REGULATOR, GNTR FAMILY"/>
    <property type="match status" value="1"/>
</dbReference>
<dbReference type="Pfam" id="PF07729">
    <property type="entry name" value="FCD"/>
    <property type="match status" value="1"/>
</dbReference>
<organism evidence="5 6">
    <name type="scientific">Granulicatella adiacens ATCC 49175</name>
    <dbReference type="NCBI Taxonomy" id="638301"/>
    <lineage>
        <taxon>Bacteria</taxon>
        <taxon>Bacillati</taxon>
        <taxon>Bacillota</taxon>
        <taxon>Bacilli</taxon>
        <taxon>Lactobacillales</taxon>
        <taxon>Carnobacteriaceae</taxon>
        <taxon>Granulicatella</taxon>
    </lineage>
</organism>
<dbReference type="STRING" id="638301.HMPREF0444_0566"/>
<dbReference type="PROSITE" id="PS50949">
    <property type="entry name" value="HTH_GNTR"/>
    <property type="match status" value="1"/>
</dbReference>
<dbReference type="GeneID" id="78413102"/>
<dbReference type="EMBL" id="ACKZ01000012">
    <property type="protein sequence ID" value="EEW37780.1"/>
    <property type="molecule type" value="Genomic_DNA"/>
</dbReference>
<dbReference type="Gene3D" id="1.10.10.10">
    <property type="entry name" value="Winged helix-like DNA-binding domain superfamily/Winged helix DNA-binding domain"/>
    <property type="match status" value="1"/>
</dbReference>
<dbReference type="AlphaFoldDB" id="C8NF71"/>
<dbReference type="CDD" id="cd07377">
    <property type="entry name" value="WHTH_GntR"/>
    <property type="match status" value="1"/>
</dbReference>
<comment type="caution">
    <text evidence="5">The sequence shown here is derived from an EMBL/GenBank/DDBJ whole genome shotgun (WGS) entry which is preliminary data.</text>
</comment>
<dbReference type="SMART" id="SM00345">
    <property type="entry name" value="HTH_GNTR"/>
    <property type="match status" value="1"/>
</dbReference>
<dbReference type="InterPro" id="IPR036390">
    <property type="entry name" value="WH_DNA-bd_sf"/>
</dbReference>
<evidence type="ECO:0000256" key="2">
    <source>
        <dbReference type="ARBA" id="ARBA00023125"/>
    </source>
</evidence>
<dbReference type="HOGENOM" id="CLU_017584_9_2_9"/>
<sequence>MKEKTVSLVEQTANRIVEYFEKNDLKVGDKLPNEYTLAQDLEVGRSTLREAVKMLVSKNILEVRQGSGTYITSLTETVIDPLGFGEIDNHMKLTQDLFEVRFLIEPQMASLAAQHITDEEVAVLERLEKALEKEIHSDGDIHFKLDIQFHSAIAEASRNVAMQQLIPIIIQSIKLYNDFFTSEQSKANTIRAHREIVRAIKNRDAVAARDAMLLHLADNRRTLSYN</sequence>
<dbReference type="SUPFAM" id="SSF48008">
    <property type="entry name" value="GntR ligand-binding domain-like"/>
    <property type="match status" value="1"/>
</dbReference>
<dbReference type="InterPro" id="IPR036388">
    <property type="entry name" value="WH-like_DNA-bd_sf"/>
</dbReference>
<evidence type="ECO:0000259" key="4">
    <source>
        <dbReference type="PROSITE" id="PS50949"/>
    </source>
</evidence>
<dbReference type="GO" id="GO:0003700">
    <property type="term" value="F:DNA-binding transcription factor activity"/>
    <property type="evidence" value="ECO:0007669"/>
    <property type="project" value="InterPro"/>
</dbReference>
<dbReference type="GO" id="GO:0003677">
    <property type="term" value="F:DNA binding"/>
    <property type="evidence" value="ECO:0007669"/>
    <property type="project" value="UniProtKB-KW"/>
</dbReference>
<dbReference type="eggNOG" id="COG2186">
    <property type="taxonomic scope" value="Bacteria"/>
</dbReference>
<evidence type="ECO:0000256" key="1">
    <source>
        <dbReference type="ARBA" id="ARBA00023015"/>
    </source>
</evidence>
<gene>
    <name evidence="5" type="ORF">HMPREF0444_0566</name>
</gene>
<dbReference type="SMART" id="SM00895">
    <property type="entry name" value="FCD"/>
    <property type="match status" value="1"/>
</dbReference>
<keyword evidence="2" id="KW-0238">DNA-binding</keyword>
<dbReference type="PRINTS" id="PR00035">
    <property type="entry name" value="HTHGNTR"/>
</dbReference>
<evidence type="ECO:0000313" key="5">
    <source>
        <dbReference type="EMBL" id="EEW37780.1"/>
    </source>
</evidence>
<name>C8NF71_9LACT</name>
<dbReference type="SUPFAM" id="SSF46785">
    <property type="entry name" value="Winged helix' DNA-binding domain"/>
    <property type="match status" value="1"/>
</dbReference>
<dbReference type="Gene3D" id="1.20.120.530">
    <property type="entry name" value="GntR ligand-binding domain-like"/>
    <property type="match status" value="1"/>
</dbReference>
<dbReference type="RefSeq" id="WP_005605756.1">
    <property type="nucleotide sequence ID" value="NZ_CP102283.1"/>
</dbReference>
<reference evidence="5 6" key="1">
    <citation type="submission" date="2009-08" db="EMBL/GenBank/DDBJ databases">
        <authorList>
            <person name="Muzny D."/>
            <person name="Qin X."/>
            <person name="Deng J."/>
            <person name="Jiang H."/>
            <person name="Liu Y."/>
            <person name="Qu J."/>
            <person name="Song X.-Z."/>
            <person name="Zhang L."/>
            <person name="Thornton R."/>
            <person name="Coyle M."/>
            <person name="Francisco L."/>
            <person name="Jackson L."/>
            <person name="Javaid M."/>
            <person name="Korchina V."/>
            <person name="Kovar C."/>
            <person name="Mata R."/>
            <person name="Mathew T."/>
            <person name="Ngo R."/>
            <person name="Nguyen L."/>
            <person name="Nguyen N."/>
            <person name="Okwuonu G."/>
            <person name="Ongeri F."/>
            <person name="Pham C."/>
            <person name="Simmons D."/>
            <person name="Wilczek-Boney K."/>
            <person name="Hale W."/>
            <person name="Jakkamsetti A."/>
            <person name="Pham P."/>
            <person name="Ruth R."/>
            <person name="San Lucas F."/>
            <person name="Warren J."/>
            <person name="Zhang J."/>
            <person name="Zhao Z."/>
            <person name="Zhou C."/>
            <person name="Zhu D."/>
            <person name="Lee S."/>
            <person name="Bess C."/>
            <person name="Blankenburg K."/>
            <person name="Forbes L."/>
            <person name="Fu Q."/>
            <person name="Gubbala S."/>
            <person name="Hirani K."/>
            <person name="Jayaseelan J.C."/>
            <person name="Lara F."/>
            <person name="Munidasa M."/>
            <person name="Palculict T."/>
            <person name="Patil S."/>
            <person name="Pu L.-L."/>
            <person name="Saada N."/>
            <person name="Tang L."/>
            <person name="Weissenberger G."/>
            <person name="Zhu Y."/>
            <person name="Hemphill L."/>
            <person name="Shang Y."/>
            <person name="Youmans B."/>
            <person name="Ayvaz T."/>
            <person name="Ross M."/>
            <person name="Santibanez J."/>
            <person name="Aqrawi P."/>
            <person name="Gross S."/>
            <person name="Joshi V."/>
            <person name="Fowler G."/>
            <person name="Nazareth L."/>
            <person name="Reid J."/>
            <person name="Worley K."/>
            <person name="Petrosino J."/>
            <person name="Highlander S."/>
            <person name="Gibbs R."/>
        </authorList>
    </citation>
    <scope>NUCLEOTIDE SEQUENCE [LARGE SCALE GENOMIC DNA]</scope>
    <source>
        <strain evidence="5 6">ATCC 49175</strain>
    </source>
</reference>
<evidence type="ECO:0000256" key="3">
    <source>
        <dbReference type="ARBA" id="ARBA00023163"/>
    </source>
</evidence>
<dbReference type="PANTHER" id="PTHR43537:SF5">
    <property type="entry name" value="UXU OPERON TRANSCRIPTIONAL REGULATOR"/>
    <property type="match status" value="1"/>
</dbReference>
<keyword evidence="3" id="KW-0804">Transcription</keyword>
<proteinExistence type="predicted"/>
<keyword evidence="1" id="KW-0805">Transcription regulation</keyword>
<feature type="domain" description="HTH gntR-type" evidence="4">
    <location>
        <begin position="6"/>
        <end position="74"/>
    </location>
</feature>
<dbReference type="Pfam" id="PF00392">
    <property type="entry name" value="GntR"/>
    <property type="match status" value="1"/>
</dbReference>
<evidence type="ECO:0000313" key="6">
    <source>
        <dbReference type="Proteomes" id="UP000005926"/>
    </source>
</evidence>
<dbReference type="InterPro" id="IPR008920">
    <property type="entry name" value="TF_FadR/GntR_C"/>
</dbReference>
<accession>C8NF71</accession>
<keyword evidence="6" id="KW-1185">Reference proteome</keyword>